<reference evidence="3 4" key="1">
    <citation type="submission" date="2021-01" db="EMBL/GenBank/DDBJ databases">
        <title>Whole genome shotgun sequence of Actinoplanes deccanensis NBRC 13994.</title>
        <authorList>
            <person name="Komaki H."/>
            <person name="Tamura T."/>
        </authorList>
    </citation>
    <scope>NUCLEOTIDE SEQUENCE [LARGE SCALE GENOMIC DNA]</scope>
    <source>
        <strain evidence="3 4">NBRC 13994</strain>
    </source>
</reference>
<dbReference type="PANTHER" id="PTHR24095:SF14">
    <property type="entry name" value="ACETYL-COENZYME A SYNTHETASE 1"/>
    <property type="match status" value="1"/>
</dbReference>
<organism evidence="3 4">
    <name type="scientific">Paractinoplanes deccanensis</name>
    <dbReference type="NCBI Taxonomy" id="113561"/>
    <lineage>
        <taxon>Bacteria</taxon>
        <taxon>Bacillati</taxon>
        <taxon>Actinomycetota</taxon>
        <taxon>Actinomycetes</taxon>
        <taxon>Micromonosporales</taxon>
        <taxon>Micromonosporaceae</taxon>
        <taxon>Paractinoplanes</taxon>
    </lineage>
</organism>
<evidence type="ECO:0000256" key="1">
    <source>
        <dbReference type="ARBA" id="ARBA00022990"/>
    </source>
</evidence>
<comment type="caution">
    <text evidence="3">The sequence shown here is derived from an EMBL/GenBank/DDBJ whole genome shotgun (WGS) entry which is preliminary data.</text>
</comment>
<gene>
    <name evidence="3" type="primary">acsA_2</name>
    <name evidence="3" type="ORF">Ade02nite_71490</name>
</gene>
<evidence type="ECO:0000259" key="2">
    <source>
        <dbReference type="Pfam" id="PF00501"/>
    </source>
</evidence>
<keyword evidence="4" id="KW-1185">Reference proteome</keyword>
<name>A0ABQ3YEV3_9ACTN</name>
<sequence>MSSGAIIRKDAAERARANLDNYAWTRHDFSWARARSWLGGLPHGHGLNIGYEAVDRHALSARRDRVALRFPASGRAPAELTYTDLHRATNRFANLLGDLGVRLDERVFVLLDATPESYVAALATTRFGAVLATLPAGRAAEAPRCVAASEPALVVTSPELYDRYLAPVRSHLPAVRHVLLAGDVDDLGAALHKMPADFTVPPTAPQWPAMVHFTAGTRGRVSGVVHPHEAIVAQVASATYALDLHDDDTLAVSVPAGRLTHTAYGMIAPLARGITVAVEAGPAAFPRDKRVSVWYAPAGPLNRLAGDGLTHLLPPSLRLIVAEGGGLLPGTVAGSRSSLGHTVHDTWWQTETGAILISNYAGLDVRPGAMGLPLPGVRAAVVRRRGPGRIETIATPDVVGELAIRAGWPSMFQGYLDDPARTAECFADGWYLTDDLVSRDADGYYWSAGRRPVTRPPGPR</sequence>
<protein>
    <submittedName>
        <fullName evidence="3">Acetyl-coenzyme A synthetase</fullName>
    </submittedName>
</protein>
<feature type="domain" description="AMP-dependent synthetase/ligase" evidence="2">
    <location>
        <begin position="59"/>
        <end position="416"/>
    </location>
</feature>
<dbReference type="Pfam" id="PF00501">
    <property type="entry name" value="AMP-binding"/>
    <property type="match status" value="1"/>
</dbReference>
<proteinExistence type="predicted"/>
<dbReference type="PANTHER" id="PTHR24095">
    <property type="entry name" value="ACETYL-COENZYME A SYNTHETASE"/>
    <property type="match status" value="1"/>
</dbReference>
<dbReference type="Gene3D" id="3.40.50.12780">
    <property type="entry name" value="N-terminal domain of ligase-like"/>
    <property type="match status" value="1"/>
</dbReference>
<evidence type="ECO:0000313" key="4">
    <source>
        <dbReference type="Proteomes" id="UP000609879"/>
    </source>
</evidence>
<dbReference type="EMBL" id="BOMI01000146">
    <property type="protein sequence ID" value="GID78508.1"/>
    <property type="molecule type" value="Genomic_DNA"/>
</dbReference>
<keyword evidence="1" id="KW-0007">Acetylation</keyword>
<dbReference type="SUPFAM" id="SSF56801">
    <property type="entry name" value="Acetyl-CoA synthetase-like"/>
    <property type="match status" value="1"/>
</dbReference>
<dbReference type="Proteomes" id="UP000609879">
    <property type="component" value="Unassembled WGS sequence"/>
</dbReference>
<dbReference type="InterPro" id="IPR042099">
    <property type="entry name" value="ANL_N_sf"/>
</dbReference>
<accession>A0ABQ3YEV3</accession>
<dbReference type="RefSeq" id="WP_203773473.1">
    <property type="nucleotide sequence ID" value="NZ_BAAABO010000038.1"/>
</dbReference>
<dbReference type="InterPro" id="IPR000873">
    <property type="entry name" value="AMP-dep_synth/lig_dom"/>
</dbReference>
<evidence type="ECO:0000313" key="3">
    <source>
        <dbReference type="EMBL" id="GID78508.1"/>
    </source>
</evidence>